<evidence type="ECO:0000256" key="8">
    <source>
        <dbReference type="ARBA" id="ARBA00022848"/>
    </source>
</evidence>
<keyword evidence="12 15" id="KW-0472">Membrane</keyword>
<gene>
    <name evidence="17" type="primary">LOC127751810</name>
</gene>
<accession>A0A9C6XUS9</accession>
<keyword evidence="5 13" id="KW-0349">Heme</keyword>
<dbReference type="PANTHER" id="PTHR24291:SF189">
    <property type="entry name" value="CYTOCHROME P450 4C3-RELATED"/>
    <property type="match status" value="1"/>
</dbReference>
<evidence type="ECO:0000256" key="4">
    <source>
        <dbReference type="ARBA" id="ARBA00010617"/>
    </source>
</evidence>
<feature type="transmembrane region" description="Helical" evidence="15">
    <location>
        <begin position="20"/>
        <end position="48"/>
    </location>
</feature>
<evidence type="ECO:0000256" key="10">
    <source>
        <dbReference type="ARBA" id="ARBA00023004"/>
    </source>
</evidence>
<evidence type="ECO:0000256" key="14">
    <source>
        <dbReference type="RuleBase" id="RU000461"/>
    </source>
</evidence>
<proteinExistence type="inferred from homology"/>
<organism evidence="16 17">
    <name type="scientific">Frankliniella occidentalis</name>
    <name type="common">Western flower thrips</name>
    <name type="synonym">Euthrips occidentalis</name>
    <dbReference type="NCBI Taxonomy" id="133901"/>
    <lineage>
        <taxon>Eukaryota</taxon>
        <taxon>Metazoa</taxon>
        <taxon>Ecdysozoa</taxon>
        <taxon>Arthropoda</taxon>
        <taxon>Hexapoda</taxon>
        <taxon>Insecta</taxon>
        <taxon>Pterygota</taxon>
        <taxon>Neoptera</taxon>
        <taxon>Paraneoptera</taxon>
        <taxon>Thysanoptera</taxon>
        <taxon>Terebrantia</taxon>
        <taxon>Thripoidea</taxon>
        <taxon>Thripidae</taxon>
        <taxon>Frankliniella</taxon>
    </lineage>
</organism>
<reference evidence="17" key="1">
    <citation type="submission" date="2025-08" db="UniProtKB">
        <authorList>
            <consortium name="RefSeq"/>
        </authorList>
    </citation>
    <scope>IDENTIFICATION</scope>
    <source>
        <tissue evidence="17">Whole organism</tissue>
    </source>
</reference>
<dbReference type="SUPFAM" id="SSF48264">
    <property type="entry name" value="Cytochrome P450"/>
    <property type="match status" value="1"/>
</dbReference>
<keyword evidence="9 14" id="KW-0560">Oxidoreductase</keyword>
<evidence type="ECO:0000256" key="6">
    <source>
        <dbReference type="ARBA" id="ARBA00022723"/>
    </source>
</evidence>
<dbReference type="GO" id="GO:0005789">
    <property type="term" value="C:endoplasmic reticulum membrane"/>
    <property type="evidence" value="ECO:0007669"/>
    <property type="project" value="UniProtKB-SubCell"/>
</dbReference>
<dbReference type="PRINTS" id="PR00463">
    <property type="entry name" value="EP450I"/>
</dbReference>
<dbReference type="Proteomes" id="UP000504606">
    <property type="component" value="Unplaced"/>
</dbReference>
<evidence type="ECO:0000256" key="13">
    <source>
        <dbReference type="PIRSR" id="PIRSR602401-1"/>
    </source>
</evidence>
<dbReference type="GO" id="GO:0004497">
    <property type="term" value="F:monooxygenase activity"/>
    <property type="evidence" value="ECO:0007669"/>
    <property type="project" value="UniProtKB-KW"/>
</dbReference>
<dbReference type="Pfam" id="PF00067">
    <property type="entry name" value="p450"/>
    <property type="match status" value="1"/>
</dbReference>
<keyword evidence="8" id="KW-0492">Microsome</keyword>
<dbReference type="InterPro" id="IPR050196">
    <property type="entry name" value="Cytochrome_P450_Monoox"/>
</dbReference>
<evidence type="ECO:0000256" key="12">
    <source>
        <dbReference type="ARBA" id="ARBA00023136"/>
    </source>
</evidence>
<dbReference type="GeneID" id="127751810"/>
<dbReference type="GO" id="GO:0016705">
    <property type="term" value="F:oxidoreductase activity, acting on paired donors, with incorporation or reduction of molecular oxygen"/>
    <property type="evidence" value="ECO:0007669"/>
    <property type="project" value="InterPro"/>
</dbReference>
<dbReference type="PROSITE" id="PS00086">
    <property type="entry name" value="CYTOCHROME_P450"/>
    <property type="match status" value="1"/>
</dbReference>
<dbReference type="OrthoDB" id="1470350at2759"/>
<evidence type="ECO:0000256" key="2">
    <source>
        <dbReference type="ARBA" id="ARBA00004174"/>
    </source>
</evidence>
<dbReference type="GO" id="GO:0005506">
    <property type="term" value="F:iron ion binding"/>
    <property type="evidence" value="ECO:0007669"/>
    <property type="project" value="InterPro"/>
</dbReference>
<sequence length="540" mass="59952">MEGGAWVWGDEVQAEERCGAYVVAGLILAALAAAAGLCLVTLVSRVAVGVRATRRMRRVLAPMPGPAALPILGNIPELLTSQDKFWTKITTLMSRYAPTFCFWLGPTPFVVITDPRDYEHVMGSARFNDKSSWYPLARAALGTGLITLNGEPWRRHRKAIAPSLHQHVLVQNVEVFRRKACELSHMLSRAARSAETVDILEFCNLVSMDSVCETLLSADLSHHGAALGRFVDLTTDAARSVTTRICKPWLLWDSLYALTRAGRTAARTMQETDAFIDGVIAKRKDGDRKDAAKVTKRSFLEHALASENLANLMTAEEWREEAKAMVVAGQGTVAHCLSFALLLLAMHPDSQDRLRRELEDVFGEDPDRSVTEHELPHLQYTERVILETLRLFPLVPVFGRDCPEDVQLPSGHAVPRGAHLFMFPFHTQRDPAWFPEPLRFDPDRFLPERVRGRPPLSFSAFSAGPRSCIGQRYAMMYLKTVLATVMRRFAVHRAPGDVRGVADLPIEIGVILSLDGGFQVRVSELGDPPSSAQAATRHIH</sequence>
<dbReference type="KEGG" id="foc:127751810"/>
<keyword evidence="15" id="KW-0812">Transmembrane</keyword>
<dbReference type="AlphaFoldDB" id="A0A9C6XUS9"/>
<keyword evidence="15" id="KW-1133">Transmembrane helix</keyword>
<keyword evidence="10 13" id="KW-0408">Iron</keyword>
<evidence type="ECO:0000256" key="5">
    <source>
        <dbReference type="ARBA" id="ARBA00022617"/>
    </source>
</evidence>
<dbReference type="InterPro" id="IPR036396">
    <property type="entry name" value="Cyt_P450_sf"/>
</dbReference>
<dbReference type="GO" id="GO:0020037">
    <property type="term" value="F:heme binding"/>
    <property type="evidence" value="ECO:0007669"/>
    <property type="project" value="InterPro"/>
</dbReference>
<dbReference type="Gene3D" id="1.10.630.10">
    <property type="entry name" value="Cytochrome P450"/>
    <property type="match status" value="1"/>
</dbReference>
<evidence type="ECO:0000256" key="1">
    <source>
        <dbReference type="ARBA" id="ARBA00001971"/>
    </source>
</evidence>
<dbReference type="InterPro" id="IPR001128">
    <property type="entry name" value="Cyt_P450"/>
</dbReference>
<dbReference type="PRINTS" id="PR00385">
    <property type="entry name" value="P450"/>
</dbReference>
<comment type="subcellular location">
    <subcellularLocation>
        <location evidence="3">Endoplasmic reticulum membrane</location>
        <topology evidence="3">Peripheral membrane protein</topology>
    </subcellularLocation>
    <subcellularLocation>
        <location evidence="2">Microsome membrane</location>
        <topology evidence="2">Peripheral membrane protein</topology>
    </subcellularLocation>
</comment>
<keyword evidence="16" id="KW-1185">Reference proteome</keyword>
<evidence type="ECO:0000256" key="11">
    <source>
        <dbReference type="ARBA" id="ARBA00023033"/>
    </source>
</evidence>
<keyword evidence="7" id="KW-0256">Endoplasmic reticulum</keyword>
<evidence type="ECO:0000313" key="16">
    <source>
        <dbReference type="Proteomes" id="UP000504606"/>
    </source>
</evidence>
<keyword evidence="6 13" id="KW-0479">Metal-binding</keyword>
<evidence type="ECO:0000256" key="3">
    <source>
        <dbReference type="ARBA" id="ARBA00004406"/>
    </source>
</evidence>
<protein>
    <submittedName>
        <fullName evidence="17">Cytochrome P450 4C1-like</fullName>
    </submittedName>
</protein>
<evidence type="ECO:0000256" key="7">
    <source>
        <dbReference type="ARBA" id="ARBA00022824"/>
    </source>
</evidence>
<evidence type="ECO:0000256" key="9">
    <source>
        <dbReference type="ARBA" id="ARBA00023002"/>
    </source>
</evidence>
<evidence type="ECO:0000313" key="17">
    <source>
        <dbReference type="RefSeq" id="XP_052131863.1"/>
    </source>
</evidence>
<dbReference type="InterPro" id="IPR017972">
    <property type="entry name" value="Cyt_P450_CS"/>
</dbReference>
<dbReference type="PANTHER" id="PTHR24291">
    <property type="entry name" value="CYTOCHROME P450 FAMILY 4"/>
    <property type="match status" value="1"/>
</dbReference>
<comment type="similarity">
    <text evidence="4 14">Belongs to the cytochrome P450 family.</text>
</comment>
<feature type="binding site" description="axial binding residue" evidence="13">
    <location>
        <position position="468"/>
    </location>
    <ligand>
        <name>heme</name>
        <dbReference type="ChEBI" id="CHEBI:30413"/>
    </ligand>
    <ligandPart>
        <name>Fe</name>
        <dbReference type="ChEBI" id="CHEBI:18248"/>
    </ligandPart>
</feature>
<keyword evidence="11 14" id="KW-0503">Monooxygenase</keyword>
<comment type="cofactor">
    <cofactor evidence="1 13">
        <name>heme</name>
        <dbReference type="ChEBI" id="CHEBI:30413"/>
    </cofactor>
</comment>
<dbReference type="InterPro" id="IPR002401">
    <property type="entry name" value="Cyt_P450_E_grp-I"/>
</dbReference>
<evidence type="ECO:0000256" key="15">
    <source>
        <dbReference type="SAM" id="Phobius"/>
    </source>
</evidence>
<dbReference type="RefSeq" id="XP_052131863.1">
    <property type="nucleotide sequence ID" value="XM_052275903.1"/>
</dbReference>
<name>A0A9C6XUS9_FRAOC</name>